<dbReference type="STRING" id="1619007.UX70_C0001G0113"/>
<proteinExistence type="predicted"/>
<accession>A0A0G4AQB8</accession>
<evidence type="ECO:0000313" key="2">
    <source>
        <dbReference type="Proteomes" id="UP000035656"/>
    </source>
</evidence>
<protein>
    <submittedName>
        <fullName evidence="1">Uncharacterized protein</fullName>
    </submittedName>
</protein>
<dbReference type="Proteomes" id="UP000035656">
    <property type="component" value="Chromosome"/>
</dbReference>
<dbReference type="KEGG" id="pwo:UX70_C0001G0113"/>
<dbReference type="EMBL" id="CP011209">
    <property type="protein sequence ID" value="AKM77851.1"/>
    <property type="molecule type" value="Genomic_DNA"/>
</dbReference>
<dbReference type="AlphaFoldDB" id="A0A0G4AQB8"/>
<evidence type="ECO:0000313" key="1">
    <source>
        <dbReference type="EMBL" id="AKM77851.1"/>
    </source>
</evidence>
<reference evidence="1 2" key="1">
    <citation type="journal article" date="2015" name="Nature">
        <title>rRNA introns, odd ribosomes, and small enigmatic genomes across a large radiation of phyla.</title>
        <authorList>
            <person name="Brown C.T."/>
            <person name="Hug L.A."/>
            <person name="Thomas B.C."/>
            <person name="Sharon I."/>
            <person name="Castelle C.J."/>
            <person name="Singh A."/>
            <person name="Wilkins M.J."/>
            <person name="Williams K.H."/>
            <person name="Banfield J.F."/>
        </authorList>
    </citation>
    <scope>NUCLEOTIDE SEQUENCE [LARGE SCALE GENOMIC DNA]</scope>
</reference>
<sequence>MYVSLRAICVRDEKLGLLSEAGSMAVVGLVAAFPSLRKAIACWATPELYLRDLRWSEDTDMALSFLRVRHRCFLV</sequence>
<gene>
    <name evidence="1" type="ORF">UX70_C0001G0113</name>
</gene>
<name>A0A0G4AQB8_9BACT</name>
<organism evidence="1 2">
    <name type="scientific">Candidatus Wolfebacteria bacterium GW2011_GWB1_47_1</name>
    <dbReference type="NCBI Taxonomy" id="1619007"/>
    <lineage>
        <taxon>Bacteria</taxon>
        <taxon>Candidatus Wolfeibacteriota</taxon>
    </lineage>
</organism>